<dbReference type="InterPro" id="IPR019347">
    <property type="entry name" value="Axonemal_dynein_light_chain"/>
</dbReference>
<dbReference type="Pfam" id="PF10211">
    <property type="entry name" value="Ax_dynein_light"/>
    <property type="match status" value="1"/>
</dbReference>
<keyword evidence="3" id="KW-1133">Transmembrane helix</keyword>
<proteinExistence type="predicted"/>
<keyword evidence="3" id="KW-0812">Transmembrane</keyword>
<evidence type="ECO:0000256" key="2">
    <source>
        <dbReference type="SAM" id="Coils"/>
    </source>
</evidence>
<keyword evidence="3" id="KW-0472">Membrane</keyword>
<evidence type="ECO:0000313" key="5">
    <source>
        <dbReference type="Proteomes" id="UP001207408"/>
    </source>
</evidence>
<name>A0AAE3SK20_9BACT</name>
<evidence type="ECO:0000256" key="1">
    <source>
        <dbReference type="ARBA" id="ARBA00023054"/>
    </source>
</evidence>
<keyword evidence="1 2" id="KW-0175">Coiled coil</keyword>
<reference evidence="4" key="1">
    <citation type="submission" date="2022-10" db="EMBL/GenBank/DDBJ databases">
        <authorList>
            <person name="Yu W.X."/>
        </authorList>
    </citation>
    <scope>NUCLEOTIDE SEQUENCE</scope>
    <source>
        <strain evidence="4">D04</strain>
    </source>
</reference>
<comment type="caution">
    <text evidence="4">The sequence shown here is derived from an EMBL/GenBank/DDBJ whole genome shotgun (WGS) entry which is preliminary data.</text>
</comment>
<accession>A0AAE3SK20</accession>
<gene>
    <name evidence="4" type="ORF">OM074_11075</name>
</gene>
<protein>
    <submittedName>
        <fullName evidence="4">Uncharacterized protein</fullName>
    </submittedName>
</protein>
<dbReference type="EMBL" id="JAPDPI010000020">
    <property type="protein sequence ID" value="MCW3806167.1"/>
    <property type="molecule type" value="Genomic_DNA"/>
</dbReference>
<dbReference type="GO" id="GO:0005737">
    <property type="term" value="C:cytoplasm"/>
    <property type="evidence" value="ECO:0007669"/>
    <property type="project" value="UniProtKB-ARBA"/>
</dbReference>
<keyword evidence="5" id="KW-1185">Reference proteome</keyword>
<feature type="coiled-coil region" evidence="2">
    <location>
        <begin position="38"/>
        <end position="79"/>
    </location>
</feature>
<dbReference type="Proteomes" id="UP001207408">
    <property type="component" value="Unassembled WGS sequence"/>
</dbReference>
<evidence type="ECO:0000313" key="4">
    <source>
        <dbReference type="EMBL" id="MCW3806167.1"/>
    </source>
</evidence>
<dbReference type="AlphaFoldDB" id="A0AAE3SK20"/>
<organism evidence="4 5">
    <name type="scientific">Plebeiibacterium marinum</name>
    <dbReference type="NCBI Taxonomy" id="2992111"/>
    <lineage>
        <taxon>Bacteria</taxon>
        <taxon>Pseudomonadati</taxon>
        <taxon>Bacteroidota</taxon>
        <taxon>Bacteroidia</taxon>
        <taxon>Marinilabiliales</taxon>
        <taxon>Marinilabiliaceae</taxon>
        <taxon>Plebeiibacterium</taxon>
    </lineage>
</organism>
<feature type="transmembrane region" description="Helical" evidence="3">
    <location>
        <begin position="6"/>
        <end position="28"/>
    </location>
</feature>
<dbReference type="RefSeq" id="WP_301199539.1">
    <property type="nucleotide sequence ID" value="NZ_JAPDPI010000020.1"/>
</dbReference>
<evidence type="ECO:0000256" key="3">
    <source>
        <dbReference type="SAM" id="Phobius"/>
    </source>
</evidence>
<sequence>MEEMTMKFYWIVIGGFFSLIIGVLSFVIRQAISKNATKETVEAKTDLLEKDIQHLTKEVNGAENKFALLHKRISELRDNSKEIYVSKELFHQTIKQLNEKLDTILKFVER</sequence>